<proteinExistence type="predicted"/>
<dbReference type="EMBL" id="JACHMO010000001">
    <property type="protein sequence ID" value="MBB5801249.1"/>
    <property type="molecule type" value="Genomic_DNA"/>
</dbReference>
<dbReference type="Proteomes" id="UP000552097">
    <property type="component" value="Unassembled WGS sequence"/>
</dbReference>
<dbReference type="AlphaFoldDB" id="A0A7W9HFV7"/>
<evidence type="ECO:0000313" key="1">
    <source>
        <dbReference type="EMBL" id="MBB5801249.1"/>
    </source>
</evidence>
<reference evidence="1 2" key="1">
    <citation type="submission" date="2020-08" db="EMBL/GenBank/DDBJ databases">
        <title>Sequencing the genomes of 1000 actinobacteria strains.</title>
        <authorList>
            <person name="Klenk H.-P."/>
        </authorList>
    </citation>
    <scope>NUCLEOTIDE SEQUENCE [LARGE SCALE GENOMIC DNA]</scope>
    <source>
        <strain evidence="1 2">DSM 45486</strain>
    </source>
</reference>
<sequence length="119" mass="12938">MSFGVGVMMEVGFASLQMAKTCSSPAQTRRQWGSVGARKIRLRLDQMIAASSLAELVSLPQVRLGRLVTGADERFVLDLGGGRQMVVFADEDPAPRRHDGTIDLGRVERLLVVEITEPG</sequence>
<keyword evidence="2" id="KW-1185">Reference proteome</keyword>
<organism evidence="1 2">
    <name type="scientific">Saccharothrix ecbatanensis</name>
    <dbReference type="NCBI Taxonomy" id="1105145"/>
    <lineage>
        <taxon>Bacteria</taxon>
        <taxon>Bacillati</taxon>
        <taxon>Actinomycetota</taxon>
        <taxon>Actinomycetes</taxon>
        <taxon>Pseudonocardiales</taxon>
        <taxon>Pseudonocardiaceae</taxon>
        <taxon>Saccharothrix</taxon>
    </lineage>
</organism>
<accession>A0A7W9HFV7</accession>
<comment type="caution">
    <text evidence="1">The sequence shown here is derived from an EMBL/GenBank/DDBJ whole genome shotgun (WGS) entry which is preliminary data.</text>
</comment>
<evidence type="ECO:0000313" key="2">
    <source>
        <dbReference type="Proteomes" id="UP000552097"/>
    </source>
</evidence>
<gene>
    <name evidence="1" type="ORF">F4560_001017</name>
</gene>
<protein>
    <submittedName>
        <fullName evidence="1">Proteic killer suppression protein</fullName>
    </submittedName>
</protein>
<name>A0A7W9HFV7_9PSEU</name>